<gene>
    <name evidence="1" type="ORF">BS47DRAFT_1396806</name>
</gene>
<reference evidence="1" key="1">
    <citation type="journal article" date="2020" name="Nat. Commun.">
        <title>Large-scale genome sequencing of mycorrhizal fungi provides insights into the early evolution of symbiotic traits.</title>
        <authorList>
            <person name="Miyauchi S."/>
            <person name="Kiss E."/>
            <person name="Kuo A."/>
            <person name="Drula E."/>
            <person name="Kohler A."/>
            <person name="Sanchez-Garcia M."/>
            <person name="Morin E."/>
            <person name="Andreopoulos B."/>
            <person name="Barry K.W."/>
            <person name="Bonito G."/>
            <person name="Buee M."/>
            <person name="Carver A."/>
            <person name="Chen C."/>
            <person name="Cichocki N."/>
            <person name="Clum A."/>
            <person name="Culley D."/>
            <person name="Crous P.W."/>
            <person name="Fauchery L."/>
            <person name="Girlanda M."/>
            <person name="Hayes R.D."/>
            <person name="Keri Z."/>
            <person name="LaButti K."/>
            <person name="Lipzen A."/>
            <person name="Lombard V."/>
            <person name="Magnuson J."/>
            <person name="Maillard F."/>
            <person name="Murat C."/>
            <person name="Nolan M."/>
            <person name="Ohm R.A."/>
            <person name="Pangilinan J."/>
            <person name="Pereira M.F."/>
            <person name="Perotto S."/>
            <person name="Peter M."/>
            <person name="Pfister S."/>
            <person name="Riley R."/>
            <person name="Sitrit Y."/>
            <person name="Stielow J.B."/>
            <person name="Szollosi G."/>
            <person name="Zifcakova L."/>
            <person name="Stursova M."/>
            <person name="Spatafora J.W."/>
            <person name="Tedersoo L."/>
            <person name="Vaario L.M."/>
            <person name="Yamada A."/>
            <person name="Yan M."/>
            <person name="Wang P."/>
            <person name="Xu J."/>
            <person name="Bruns T."/>
            <person name="Baldrian P."/>
            <person name="Vilgalys R."/>
            <person name="Dunand C."/>
            <person name="Henrissat B."/>
            <person name="Grigoriev I.V."/>
            <person name="Hibbett D."/>
            <person name="Nagy L.G."/>
            <person name="Martin F.M."/>
        </authorList>
    </citation>
    <scope>NUCLEOTIDE SEQUENCE</scope>
    <source>
        <strain evidence="1">UP504</strain>
    </source>
</reference>
<proteinExistence type="predicted"/>
<evidence type="ECO:0000313" key="1">
    <source>
        <dbReference type="EMBL" id="KAF9509465.1"/>
    </source>
</evidence>
<organism evidence="1 2">
    <name type="scientific">Hydnum rufescens UP504</name>
    <dbReference type="NCBI Taxonomy" id="1448309"/>
    <lineage>
        <taxon>Eukaryota</taxon>
        <taxon>Fungi</taxon>
        <taxon>Dikarya</taxon>
        <taxon>Basidiomycota</taxon>
        <taxon>Agaricomycotina</taxon>
        <taxon>Agaricomycetes</taxon>
        <taxon>Cantharellales</taxon>
        <taxon>Hydnaceae</taxon>
        <taxon>Hydnum</taxon>
    </lineage>
</organism>
<protein>
    <submittedName>
        <fullName evidence="1">Uncharacterized protein</fullName>
    </submittedName>
</protein>
<dbReference type="OrthoDB" id="2678760at2759"/>
<accession>A0A9P6AP74</accession>
<dbReference type="AlphaFoldDB" id="A0A9P6AP74"/>
<comment type="caution">
    <text evidence="1">The sequence shown here is derived from an EMBL/GenBank/DDBJ whole genome shotgun (WGS) entry which is preliminary data.</text>
</comment>
<dbReference type="Proteomes" id="UP000886523">
    <property type="component" value="Unassembled WGS sequence"/>
</dbReference>
<name>A0A9P6AP74_9AGAM</name>
<evidence type="ECO:0000313" key="2">
    <source>
        <dbReference type="Proteomes" id="UP000886523"/>
    </source>
</evidence>
<dbReference type="EMBL" id="MU129034">
    <property type="protein sequence ID" value="KAF9509465.1"/>
    <property type="molecule type" value="Genomic_DNA"/>
</dbReference>
<sequence>MEGLYQLDVDQDIWEDSRGDIADFPDGIVPPWLGDPSVKEGIWLSQEIANCHQELERCKAEHANLQTWFCEEYSCVMEVFMGSEDEDVSYFALHQANQLYEWMTAWKKDMVQVPISSGAPSWDNICRPLPLQEHHAVWTQVQHEMEFDATAISDLQPPLTT</sequence>
<keyword evidence="2" id="KW-1185">Reference proteome</keyword>